<dbReference type="RefSeq" id="WP_212697340.1">
    <property type="nucleotide sequence ID" value="NZ_CP058649.1"/>
</dbReference>
<dbReference type="PANTHER" id="PTHR11941">
    <property type="entry name" value="ENOYL-COA HYDRATASE-RELATED"/>
    <property type="match status" value="1"/>
</dbReference>
<name>A0A8J8MHR1_9FIRM</name>
<dbReference type="Pfam" id="PF00378">
    <property type="entry name" value="ECH_1"/>
    <property type="match status" value="1"/>
</dbReference>
<dbReference type="InterPro" id="IPR029045">
    <property type="entry name" value="ClpP/crotonase-like_dom_sf"/>
</dbReference>
<sequence length="247" mass="27764">MHAYISNDRIKILPLDRQPSNALDLLFLKELRNHIKVIENDNSIQCVIMTSKCRTIFSSGLDLSSLTDCKSREMRIRILKAVWCVHGIVKQIMNSKKIYIAAVNGAVIGSAVSIVMACDFIFAHKNAWFWLPDPQYGGLLADGGLDIIKMTVGIPNAKRIGMTNERIIAQDAKDMGIINHIIDNGCVEDFVQSFATDLLQHAFPTLQKTKAIINKGVLNRFQLIPFIQIVFSKELPKRLKKYNLGKP</sequence>
<dbReference type="InterPro" id="IPR001753">
    <property type="entry name" value="Enoyl-CoA_hydra/iso"/>
</dbReference>
<dbReference type="Proteomes" id="UP000683246">
    <property type="component" value="Chromosome"/>
</dbReference>
<keyword evidence="1" id="KW-0812">Transmembrane</keyword>
<protein>
    <submittedName>
        <fullName evidence="2">Enoyl-CoA hydratase/isomerase family protein</fullName>
    </submittedName>
</protein>
<organism evidence="2 3">
    <name type="scientific">Vallitalea pronyensis</name>
    <dbReference type="NCBI Taxonomy" id="1348613"/>
    <lineage>
        <taxon>Bacteria</taxon>
        <taxon>Bacillati</taxon>
        <taxon>Bacillota</taxon>
        <taxon>Clostridia</taxon>
        <taxon>Lachnospirales</taxon>
        <taxon>Vallitaleaceae</taxon>
        <taxon>Vallitalea</taxon>
    </lineage>
</organism>
<dbReference type="PANTHER" id="PTHR11941:SF54">
    <property type="entry name" value="ENOYL-COA HYDRATASE, MITOCHONDRIAL"/>
    <property type="match status" value="1"/>
</dbReference>
<proteinExistence type="predicted"/>
<dbReference type="GO" id="GO:0003824">
    <property type="term" value="F:catalytic activity"/>
    <property type="evidence" value="ECO:0007669"/>
    <property type="project" value="UniProtKB-ARBA"/>
</dbReference>
<reference evidence="2" key="1">
    <citation type="submission" date="2020-07" db="EMBL/GenBank/DDBJ databases">
        <title>Vallitalea pronyensis genome.</title>
        <authorList>
            <person name="Postec A."/>
        </authorList>
    </citation>
    <scope>NUCLEOTIDE SEQUENCE</scope>
    <source>
        <strain evidence="2">FatNI3</strain>
    </source>
</reference>
<accession>A0A8J8MHR1</accession>
<dbReference type="CDD" id="cd06558">
    <property type="entry name" value="crotonase-like"/>
    <property type="match status" value="1"/>
</dbReference>
<dbReference type="EMBL" id="CP058649">
    <property type="protein sequence ID" value="QUI21870.1"/>
    <property type="molecule type" value="Genomic_DNA"/>
</dbReference>
<dbReference type="Gene3D" id="3.90.226.10">
    <property type="entry name" value="2-enoyl-CoA Hydratase, Chain A, domain 1"/>
    <property type="match status" value="1"/>
</dbReference>
<gene>
    <name evidence="2" type="ORF">HZI73_05950</name>
</gene>
<keyword evidence="1" id="KW-0472">Membrane</keyword>
<dbReference type="GO" id="GO:0006635">
    <property type="term" value="P:fatty acid beta-oxidation"/>
    <property type="evidence" value="ECO:0007669"/>
    <property type="project" value="TreeGrafter"/>
</dbReference>
<keyword evidence="3" id="KW-1185">Reference proteome</keyword>
<evidence type="ECO:0000313" key="2">
    <source>
        <dbReference type="EMBL" id="QUI21870.1"/>
    </source>
</evidence>
<dbReference type="AlphaFoldDB" id="A0A8J8MHR1"/>
<evidence type="ECO:0000256" key="1">
    <source>
        <dbReference type="SAM" id="Phobius"/>
    </source>
</evidence>
<evidence type="ECO:0000313" key="3">
    <source>
        <dbReference type="Proteomes" id="UP000683246"/>
    </source>
</evidence>
<feature type="transmembrane region" description="Helical" evidence="1">
    <location>
        <begin position="98"/>
        <end position="122"/>
    </location>
</feature>
<dbReference type="KEGG" id="vpy:HZI73_05950"/>
<dbReference type="SUPFAM" id="SSF52096">
    <property type="entry name" value="ClpP/crotonase"/>
    <property type="match status" value="1"/>
</dbReference>
<keyword evidence="1" id="KW-1133">Transmembrane helix</keyword>